<dbReference type="CDD" id="cd18808">
    <property type="entry name" value="SF1_C_Upf1"/>
    <property type="match status" value="1"/>
</dbReference>
<dbReference type="FunFam" id="3.40.50.300:FF:000216">
    <property type="entry name" value="Type VII secretion ATPase EccA"/>
    <property type="match status" value="3"/>
</dbReference>
<comment type="similarity">
    <text evidence="1">Belongs to the CbxX/CfxQ family.</text>
</comment>
<evidence type="ECO:0000256" key="3">
    <source>
        <dbReference type="ARBA" id="ARBA00022806"/>
    </source>
</evidence>
<evidence type="ECO:0000256" key="6">
    <source>
        <dbReference type="SAM" id="MobiDB-lite"/>
    </source>
</evidence>
<dbReference type="Pfam" id="PF13087">
    <property type="entry name" value="AAA_12"/>
    <property type="match status" value="1"/>
</dbReference>
<dbReference type="PANTHER" id="PTHR43392:SF2">
    <property type="entry name" value="AAA-TYPE ATPASE FAMILY PROTEIN _ ANKYRIN REPEAT FAMILY PROTEIN"/>
    <property type="match status" value="1"/>
</dbReference>
<dbReference type="FunFam" id="1.10.8.60:FF:000160">
    <property type="entry name" value="WGS project CABT00000000 data, contig 2.55"/>
    <property type="match status" value="1"/>
</dbReference>
<protein>
    <submittedName>
        <fullName evidence="8">P-loop containing nucleoside triphosphate hydrolase protein</fullName>
    </submittedName>
</protein>
<dbReference type="FunFam" id="3.40.50.300:FF:001660">
    <property type="entry name" value="NF-X1 finger and helicase protein, putative"/>
    <property type="match status" value="1"/>
</dbReference>
<dbReference type="InterPro" id="IPR000641">
    <property type="entry name" value="CbxX/CfxQ"/>
</dbReference>
<feature type="compositionally biased region" description="Polar residues" evidence="6">
    <location>
        <begin position="1232"/>
        <end position="1245"/>
    </location>
</feature>
<keyword evidence="2" id="KW-0547">Nucleotide-binding</keyword>
<dbReference type="InterPro" id="IPR041627">
    <property type="entry name" value="AAA_lid_6"/>
</dbReference>
<evidence type="ECO:0000256" key="1">
    <source>
        <dbReference type="ARBA" id="ARBA00010378"/>
    </source>
</evidence>
<dbReference type="InterPro" id="IPR041677">
    <property type="entry name" value="DNA2/NAM7_AAA_11"/>
</dbReference>
<evidence type="ECO:0000313" key="8">
    <source>
        <dbReference type="EMBL" id="OCK74673.1"/>
    </source>
</evidence>
<dbReference type="PRINTS" id="PR00819">
    <property type="entry name" value="CBXCFQXSUPER"/>
</dbReference>
<dbReference type="SUPFAM" id="SSF52540">
    <property type="entry name" value="P-loop containing nucleoside triphosphate hydrolases"/>
    <property type="match status" value="4"/>
</dbReference>
<dbReference type="Pfam" id="PF00004">
    <property type="entry name" value="AAA"/>
    <property type="match status" value="3"/>
</dbReference>
<gene>
    <name evidence="8" type="ORF">K432DRAFT_363299</name>
</gene>
<dbReference type="GO" id="GO:0016887">
    <property type="term" value="F:ATP hydrolysis activity"/>
    <property type="evidence" value="ECO:0007669"/>
    <property type="project" value="InterPro"/>
</dbReference>
<dbReference type="InterPro" id="IPR003593">
    <property type="entry name" value="AAA+_ATPase"/>
</dbReference>
<dbReference type="PANTHER" id="PTHR43392">
    <property type="entry name" value="AAA-TYPE ATPASE FAMILY PROTEIN / ANKYRIN REPEAT FAMILY PROTEIN"/>
    <property type="match status" value="1"/>
</dbReference>
<dbReference type="InterPro" id="IPR050773">
    <property type="entry name" value="CbxX/CfxQ_RuBisCO_ESX"/>
</dbReference>
<keyword evidence="3" id="KW-0347">Helicase</keyword>
<keyword evidence="5" id="KW-0175">Coiled coil</keyword>
<keyword evidence="4" id="KW-0067">ATP-binding</keyword>
<keyword evidence="9" id="KW-1185">Reference proteome</keyword>
<proteinExistence type="inferred from homology"/>
<sequence>MASNGDRVVQLNKFLGSVAFGKSSITNADRAKRFLEALCAQDDRVTCVERLFAKQLSLDALRRALRLDTSINYINQSIAAFLRYISDPAIKQISGGQFLQDILVIIADPPTLWNALIISHKNGSLNENATHGFAWLLWELLSMPSNDNIEVTETAKSVTNSGSLLQSSSHETRVLGYKIQHFVKAKASSANANPDNAGPGGRHDNDFVDYRETAIFPTADEFMSDAQPFYRPAKEIAQAEPEGRVGIHLDNQFRLLREDMLAELRDDVRIATGKKKGRRSPVILERLSLAGTECGEPKKWKQCALKLHCGLGMEKFAKMSAAERKTYLRSNPRSLKHQSFGCLLQGDQIVAFTILDREEAGLLEDPPAITLKICGDDAFKKFLLALKGTTPVDYIQVDTPFFAYEPVLRCLQNMKDIPLAQFLLGTIPDEASQTAVAVDSAFVDELRAKGSPIIQRLLKTDQPIDLDQSQMDSLIAGLGQSVSLIQGPPAGTGKSFIGALIAKALYEHTNETILVLSYTNHALDQFLEDLLDSGIPPQSVVRLGSKSTPRTAPLSLFERQRTGGYNRSRTGWEIVNNLENLVDDYRTELSIELKSYTQTGVSWKDILAYLEFSDDDDHFYPALLVPDEEDGMTRVGKGGKEIKPDYLYDRWSRGEDAGIFKEQAAEHYKIWAMDANSRLERVKRWTTTLLDEQASKIATLLSRYNKSQQRLAQVLGERTAQTLKSMRVIGCTTTAAAKYASDLRNAAPGIVLVEEAGEILESHVLTALSPNTKQLILIGDHKQLRPKYSNYAISVEKGDGYDLNRSMFERLVLANYPHTTLSKQHRMCPEISSLVRHLTYPSLQDADKTLNRTPVRGIRDRVVFFNHNYPEVDAQELADRRDPESKTSKSNSFEVDLVLKCVRYLGQQGYGTDKLVILTPYLGQLRLLRDHLMVENDPVLNDLDSFDLVRAGLLSEASANINKRPIKISTIGMSIALSLTFLTSDNYQGEESEIVIVSLTRSNEKGDIGFMFSPERLNVLLSRARDGLIMIGNAQTFLKSRNADQAWTPLLHFMKEKGHLYDGLPVQCQQHPHKKVLLKTARDFDVECPDGGCSEPCGTQLSCGTHYCPSKCHQLYDHSKMECQVLVQFVCPQKHRSQRPCSKSQAACAICAEEDRQRERIRRRNAQLDAERDAKRAAYALQLAENQAEIDHQRRILQDHREAEDSARALEQKKQNLANLKATANNLEKQRQSSTKSQATPASKSPSKKVAVENEEDWSSAKKQWEHFKRYDGADNEALDDLMSMIGLEDVKDKFLAIKLEVDTAVRQGLNMSNKRFGASLLGNPGTGKTTVARLYAKFLTSVGALPGSEFVETTGAALANEGVSGCQKKLEDIQNNGGGALFIDEAYQLASGGNFGGTAVLDFILAELENLTGKVVFILAGYNKQMEKFFAHNPGFPSRFPHELQFKDYEDDELLKIFAHKMDKRYDSRMEVEGGPGGLFARIVARRVGRGRGREGFGNAREMENTLSKIASRQAVRISKERRAGEKPDDFFFTSADLLGPEPTEALNNSKAWKQLQNLIGLSAVKKAVQALFGTVQFNYQRELDEAPLVEYSLNKVFLGSPGTGKTTVAKMYGQILADLGLLSNGEVVVKNPSDFVGNVLGASESTTKGILTSTVGKVLLIDEAYGLCGSLGEPSTSDPYKTAVIDTIVAEVQSVPGDDRCVLLAGYKEQMEEMFQKVNPGLSRRFPLASAFVFEDFDDGEMAKIFDLKLRKLAFKTTDLGKLVAMDVLRRARNRPNFGNAGEVDVLLDHAKARQQQRLNEGKGDDDRSRFEPIDFDEDFDRGERADTNVRLLFKGVIGCETIISQLEGYQNAARELKAMDMDPREEIPFNFLFRGPPGTGKTSTARKMGKVFYDMGFLAKADVVECSATELVGSYVGHTGPKVQKVLENALGRVLFIDEAYRLAGEGFAKEAMDEIVDCLTKLKYAQKLIVILAGYDDDINRLMAQNPGLTSRFPEAIIFRGLEPTDCLDLLIQLLRGRQLDMRKQKKDLDLSALESPAPDFKQETLDQFDTLGRIANWANARDVQTIAKGIFGLLLKSGAMKKTFAVVTEDHVRTVLDSMISERSQRQEAAKIRPSSLHSDMMAQMQNIQAPPPPQIAATSSSAMSTSEAKPPQRPAKDVPTAAPASEIKRDSGVSDAVWEQLRRDKLAAKKKEEKYQKLIKSRADAANNIKLLQQKEQASEQAFQQAIKHNEDQAALQEAKRLREEARLQHEMERRAQEELLAELERQRKVEEEERRKEAKAQQKLRTLGVCPAGFRWIKQNGGYRCSAGAHFVTDSELGL</sequence>
<feature type="compositionally biased region" description="Low complexity" evidence="6">
    <location>
        <begin position="2141"/>
        <end position="2154"/>
    </location>
</feature>
<name>A0A8E2J9V6_9PEZI</name>
<dbReference type="GO" id="GO:0005524">
    <property type="term" value="F:ATP binding"/>
    <property type="evidence" value="ECO:0007669"/>
    <property type="project" value="UniProtKB-KW"/>
</dbReference>
<evidence type="ECO:0000256" key="5">
    <source>
        <dbReference type="SAM" id="Coils"/>
    </source>
</evidence>
<accession>A0A8E2J9V6</accession>
<dbReference type="Pfam" id="PF17866">
    <property type="entry name" value="AAA_lid_6"/>
    <property type="match status" value="2"/>
</dbReference>
<feature type="coiled-coil region" evidence="5">
    <location>
        <begin position="2194"/>
        <end position="2290"/>
    </location>
</feature>
<evidence type="ECO:0000259" key="7">
    <source>
        <dbReference type="SMART" id="SM00382"/>
    </source>
</evidence>
<dbReference type="Proteomes" id="UP000250266">
    <property type="component" value="Unassembled WGS sequence"/>
</dbReference>
<dbReference type="Gene3D" id="3.40.50.300">
    <property type="entry name" value="P-loop containing nucleotide triphosphate hydrolases"/>
    <property type="match status" value="6"/>
</dbReference>
<dbReference type="InterPro" id="IPR041679">
    <property type="entry name" value="DNA2/NAM7-like_C"/>
</dbReference>
<dbReference type="SMART" id="SM00382">
    <property type="entry name" value="AAA"/>
    <property type="match status" value="4"/>
</dbReference>
<feature type="domain" description="AAA+ ATPase" evidence="7">
    <location>
        <begin position="1870"/>
        <end position="2022"/>
    </location>
</feature>
<dbReference type="EMBL" id="KV745434">
    <property type="protein sequence ID" value="OCK74673.1"/>
    <property type="molecule type" value="Genomic_DNA"/>
</dbReference>
<organism evidence="8 9">
    <name type="scientific">Lepidopterella palustris CBS 459.81</name>
    <dbReference type="NCBI Taxonomy" id="1314670"/>
    <lineage>
        <taxon>Eukaryota</taxon>
        <taxon>Fungi</taxon>
        <taxon>Dikarya</taxon>
        <taxon>Ascomycota</taxon>
        <taxon>Pezizomycotina</taxon>
        <taxon>Dothideomycetes</taxon>
        <taxon>Pleosporomycetidae</taxon>
        <taxon>Mytilinidiales</taxon>
        <taxon>Argynnaceae</taxon>
        <taxon>Lepidopterella</taxon>
    </lineage>
</organism>
<dbReference type="GO" id="GO:0004386">
    <property type="term" value="F:helicase activity"/>
    <property type="evidence" value="ECO:0007669"/>
    <property type="project" value="InterPro"/>
</dbReference>
<evidence type="ECO:0000256" key="2">
    <source>
        <dbReference type="ARBA" id="ARBA00022741"/>
    </source>
</evidence>
<feature type="region of interest" description="Disordered" evidence="6">
    <location>
        <begin position="1225"/>
        <end position="1256"/>
    </location>
</feature>
<dbReference type="CDD" id="cd17936">
    <property type="entry name" value="EEXXEc_NFX1"/>
    <property type="match status" value="1"/>
</dbReference>
<dbReference type="Gene3D" id="1.10.8.60">
    <property type="match status" value="2"/>
</dbReference>
<feature type="domain" description="AAA+ ATPase" evidence="7">
    <location>
        <begin position="1315"/>
        <end position="1451"/>
    </location>
</feature>
<keyword evidence="8" id="KW-0378">Hydrolase</keyword>
<feature type="region of interest" description="Disordered" evidence="6">
    <location>
        <begin position="2135"/>
        <end position="2179"/>
    </location>
</feature>
<dbReference type="CDD" id="cd06008">
    <property type="entry name" value="NF-X1-zinc-finger"/>
    <property type="match status" value="1"/>
</dbReference>
<evidence type="ECO:0000256" key="4">
    <source>
        <dbReference type="ARBA" id="ARBA00022840"/>
    </source>
</evidence>
<dbReference type="InterPro" id="IPR003959">
    <property type="entry name" value="ATPase_AAA_core"/>
</dbReference>
<evidence type="ECO:0000313" key="9">
    <source>
        <dbReference type="Proteomes" id="UP000250266"/>
    </source>
</evidence>
<dbReference type="OrthoDB" id="2423195at2759"/>
<dbReference type="InterPro" id="IPR047187">
    <property type="entry name" value="SF1_C_Upf1"/>
</dbReference>
<feature type="domain" description="AAA+ ATPase" evidence="7">
    <location>
        <begin position="479"/>
        <end position="799"/>
    </location>
</feature>
<feature type="domain" description="AAA+ ATPase" evidence="7">
    <location>
        <begin position="1593"/>
        <end position="1740"/>
    </location>
</feature>
<dbReference type="CDD" id="cd00009">
    <property type="entry name" value="AAA"/>
    <property type="match status" value="2"/>
</dbReference>
<dbReference type="InterPro" id="IPR027417">
    <property type="entry name" value="P-loop_NTPase"/>
</dbReference>
<reference evidence="8 9" key="1">
    <citation type="journal article" date="2016" name="Nat. Commun.">
        <title>Ectomycorrhizal ecology is imprinted in the genome of the dominant symbiotic fungus Cenococcum geophilum.</title>
        <authorList>
            <consortium name="DOE Joint Genome Institute"/>
            <person name="Peter M."/>
            <person name="Kohler A."/>
            <person name="Ohm R.A."/>
            <person name="Kuo A."/>
            <person name="Krutzmann J."/>
            <person name="Morin E."/>
            <person name="Arend M."/>
            <person name="Barry K.W."/>
            <person name="Binder M."/>
            <person name="Choi C."/>
            <person name="Clum A."/>
            <person name="Copeland A."/>
            <person name="Grisel N."/>
            <person name="Haridas S."/>
            <person name="Kipfer T."/>
            <person name="LaButti K."/>
            <person name="Lindquist E."/>
            <person name="Lipzen A."/>
            <person name="Maire R."/>
            <person name="Meier B."/>
            <person name="Mihaltcheva S."/>
            <person name="Molinier V."/>
            <person name="Murat C."/>
            <person name="Poggeler S."/>
            <person name="Quandt C.A."/>
            <person name="Sperisen C."/>
            <person name="Tritt A."/>
            <person name="Tisserant E."/>
            <person name="Crous P.W."/>
            <person name="Henrissat B."/>
            <person name="Nehls U."/>
            <person name="Egli S."/>
            <person name="Spatafora J.W."/>
            <person name="Grigoriev I.V."/>
            <person name="Martin F.M."/>
        </authorList>
    </citation>
    <scope>NUCLEOTIDE SEQUENCE [LARGE SCALE GENOMIC DNA]</scope>
    <source>
        <strain evidence="8 9">CBS 459.81</strain>
    </source>
</reference>
<dbReference type="Pfam" id="PF13086">
    <property type="entry name" value="AAA_11"/>
    <property type="match status" value="1"/>
</dbReference>